<reference evidence="1" key="1">
    <citation type="submission" date="2021-03" db="EMBL/GenBank/DDBJ databases">
        <authorList>
            <person name="Bekaert M."/>
        </authorList>
    </citation>
    <scope>NUCLEOTIDE SEQUENCE</scope>
</reference>
<name>A0A8S3QZQ0_MYTED</name>
<evidence type="ECO:0000313" key="1">
    <source>
        <dbReference type="EMBL" id="CAG2201339.1"/>
    </source>
</evidence>
<proteinExistence type="predicted"/>
<comment type="caution">
    <text evidence="1">The sequence shown here is derived from an EMBL/GenBank/DDBJ whole genome shotgun (WGS) entry which is preliminary data.</text>
</comment>
<sequence length="188" mass="21816">MLEISSQCSDHKKKFELYCSCHSCPCCVQCITDKHQKCQDMKPLSDVLKQAKPSASVHLLEKDLNDVRQTFEEITSYLNRRLKTNNIQKLKAADQIRSMRKLIDIYFNKLEKDILDDLESKQLKLKSKINPILQQLTQRANEISQLQSEFSKMTKYATELQMYAGLREIKKITSQAAQDIEDLKTKAN</sequence>
<keyword evidence="2" id="KW-1185">Reference proteome</keyword>
<dbReference type="EMBL" id="CAJPWZ010000841">
    <property type="protein sequence ID" value="CAG2201339.1"/>
    <property type="molecule type" value="Genomic_DNA"/>
</dbReference>
<evidence type="ECO:0000313" key="2">
    <source>
        <dbReference type="Proteomes" id="UP000683360"/>
    </source>
</evidence>
<evidence type="ECO:0008006" key="3">
    <source>
        <dbReference type="Google" id="ProtNLM"/>
    </source>
</evidence>
<accession>A0A8S3QZQ0</accession>
<dbReference type="AlphaFoldDB" id="A0A8S3QZQ0"/>
<gene>
    <name evidence="1" type="ORF">MEDL_15942</name>
</gene>
<dbReference type="OrthoDB" id="6110133at2759"/>
<dbReference type="Proteomes" id="UP000683360">
    <property type="component" value="Unassembled WGS sequence"/>
</dbReference>
<organism evidence="1 2">
    <name type="scientific">Mytilus edulis</name>
    <name type="common">Blue mussel</name>
    <dbReference type="NCBI Taxonomy" id="6550"/>
    <lineage>
        <taxon>Eukaryota</taxon>
        <taxon>Metazoa</taxon>
        <taxon>Spiralia</taxon>
        <taxon>Lophotrochozoa</taxon>
        <taxon>Mollusca</taxon>
        <taxon>Bivalvia</taxon>
        <taxon>Autobranchia</taxon>
        <taxon>Pteriomorphia</taxon>
        <taxon>Mytilida</taxon>
        <taxon>Mytiloidea</taxon>
        <taxon>Mytilidae</taxon>
        <taxon>Mytilinae</taxon>
        <taxon>Mytilus</taxon>
    </lineage>
</organism>
<dbReference type="CDD" id="cd19776">
    <property type="entry name" value="Bbox2_TRIM25_C-IV"/>
    <property type="match status" value="1"/>
</dbReference>
<protein>
    <recommendedName>
        <fullName evidence="3">B box-type domain-containing protein</fullName>
    </recommendedName>
</protein>